<dbReference type="RefSeq" id="WP_105041137.1">
    <property type="nucleotide sequence ID" value="NZ_PPSL01000008.1"/>
</dbReference>
<keyword evidence="3" id="KW-0732">Signal</keyword>
<dbReference type="NCBIfam" id="TIGR04183">
    <property type="entry name" value="Por_Secre_tail"/>
    <property type="match status" value="1"/>
</dbReference>
<dbReference type="EMBL" id="PPSL01000008">
    <property type="protein sequence ID" value="PQJ09015.1"/>
    <property type="molecule type" value="Genomic_DNA"/>
</dbReference>
<gene>
    <name evidence="5" type="ORF">CJD36_020760</name>
</gene>
<dbReference type="InterPro" id="IPR026444">
    <property type="entry name" value="Secre_tail"/>
</dbReference>
<accession>A0A2S7SQX2</accession>
<comment type="caution">
    <text evidence="5">The sequence shown here is derived from an EMBL/GenBank/DDBJ whole genome shotgun (WGS) entry which is preliminary data.</text>
</comment>
<protein>
    <recommendedName>
        <fullName evidence="4">Secretion system C-terminal sorting domain-containing protein</fullName>
    </recommendedName>
</protein>
<dbReference type="Gene3D" id="2.40.10.500">
    <property type="match status" value="1"/>
</dbReference>
<evidence type="ECO:0000259" key="4">
    <source>
        <dbReference type="Pfam" id="PF18962"/>
    </source>
</evidence>
<feature type="signal peptide" evidence="3">
    <location>
        <begin position="1"/>
        <end position="21"/>
    </location>
</feature>
<dbReference type="PROSITE" id="PS51125">
    <property type="entry name" value="NHL"/>
    <property type="match status" value="1"/>
</dbReference>
<dbReference type="Pfam" id="PF18962">
    <property type="entry name" value="Por_Secre_tail"/>
    <property type="match status" value="1"/>
</dbReference>
<keyword evidence="6" id="KW-1185">Reference proteome</keyword>
<dbReference type="Gene3D" id="2.120.10.30">
    <property type="entry name" value="TolB, C-terminal domain"/>
    <property type="match status" value="3"/>
</dbReference>
<feature type="domain" description="Secretion system C-terminal sorting" evidence="4">
    <location>
        <begin position="457"/>
        <end position="521"/>
    </location>
</feature>
<dbReference type="Pfam" id="PF01436">
    <property type="entry name" value="NHL"/>
    <property type="match status" value="1"/>
</dbReference>
<keyword evidence="1" id="KW-0677">Repeat</keyword>
<evidence type="ECO:0000256" key="3">
    <source>
        <dbReference type="SAM" id="SignalP"/>
    </source>
</evidence>
<feature type="repeat" description="NHL" evidence="2">
    <location>
        <begin position="317"/>
        <end position="360"/>
    </location>
</feature>
<sequence length="528" mass="55145">MKVYKLIIAVFYFLLVGSAHAQIITTVAGNGMGGGPLGDGGAATAARLGLLASIAFDTTGNMYIADGNNHRIRKVDVATNIITTIAGTGVAGYNGDGILATNAQLNVPAYIAVDRLNHLYICEGGNVRIRKVDLNTGLISTFLGTGILGYSPDGTLATAANISTGIIALDTSNNLYFVDSGAGAYIRKVGITGMLETVGGIGVVGYSGNGGPATNAKIQAGGVCANRRGDIYFTDRSASIRKIDIITGIVTRVAGTGDSIETPYIDGIAATATHIGAFNVAVDDSNNLYIADFRNQRIEKVGTDGIIHSIAETGASGFSGDNNPATAAQISYPEGVALDECNNVYVVDFNNKRIRKITYPHTPTVTISAVTTTAIGSTVTINANISGAGRHYSIKWYNKGVLFNTTSVPTVSYTKTMVADSITAKVFGCSDSSLSQQLVVWDTHLGVGSVGQGGVSVFPNPVRDVLYVSGVRESARYVVSEITGRQVLCGAFQPGDNGVNVTSLSSGVYLLQLQYVNGERVVYKVMKE</sequence>
<name>A0A2S7SQX2_9BACT</name>
<evidence type="ECO:0000256" key="2">
    <source>
        <dbReference type="PROSITE-ProRule" id="PRU00504"/>
    </source>
</evidence>
<evidence type="ECO:0000313" key="6">
    <source>
        <dbReference type="Proteomes" id="UP000239872"/>
    </source>
</evidence>
<dbReference type="SUPFAM" id="SSF63829">
    <property type="entry name" value="Calcium-dependent phosphotriesterase"/>
    <property type="match status" value="1"/>
</dbReference>
<dbReference type="PANTHER" id="PTHR46388:SF2">
    <property type="entry name" value="NHL REPEAT-CONTAINING PROTEIN 2"/>
    <property type="match status" value="1"/>
</dbReference>
<evidence type="ECO:0000256" key="1">
    <source>
        <dbReference type="ARBA" id="ARBA00022737"/>
    </source>
</evidence>
<dbReference type="AlphaFoldDB" id="A0A2S7SQX2"/>
<reference evidence="5 6" key="1">
    <citation type="submission" date="2018-01" db="EMBL/GenBank/DDBJ databases">
        <title>A novel member of the phylum Bacteroidetes isolated from glacier ice.</title>
        <authorList>
            <person name="Liu Q."/>
            <person name="Xin Y.-H."/>
        </authorList>
    </citation>
    <scope>NUCLEOTIDE SEQUENCE [LARGE SCALE GENOMIC DNA]</scope>
    <source>
        <strain evidence="5 6">RB1R16</strain>
    </source>
</reference>
<dbReference type="InterPro" id="IPR011042">
    <property type="entry name" value="6-blade_b-propeller_TolB-like"/>
</dbReference>
<dbReference type="OrthoDB" id="9043075at2"/>
<dbReference type="PANTHER" id="PTHR46388">
    <property type="entry name" value="NHL REPEAT-CONTAINING PROTEIN 2"/>
    <property type="match status" value="1"/>
</dbReference>
<dbReference type="Proteomes" id="UP000239872">
    <property type="component" value="Unassembled WGS sequence"/>
</dbReference>
<dbReference type="InterPro" id="IPR001258">
    <property type="entry name" value="NHL_repeat"/>
</dbReference>
<proteinExistence type="predicted"/>
<organism evidence="5 6">
    <name type="scientific">Flavipsychrobacter stenotrophus</name>
    <dbReference type="NCBI Taxonomy" id="2077091"/>
    <lineage>
        <taxon>Bacteria</taxon>
        <taxon>Pseudomonadati</taxon>
        <taxon>Bacteroidota</taxon>
        <taxon>Chitinophagia</taxon>
        <taxon>Chitinophagales</taxon>
        <taxon>Chitinophagaceae</taxon>
        <taxon>Flavipsychrobacter</taxon>
    </lineage>
</organism>
<feature type="chain" id="PRO_5015677874" description="Secretion system C-terminal sorting domain-containing protein" evidence="3">
    <location>
        <begin position="22"/>
        <end position="528"/>
    </location>
</feature>
<evidence type="ECO:0000313" key="5">
    <source>
        <dbReference type="EMBL" id="PQJ09015.1"/>
    </source>
</evidence>